<organism evidence="1 2">
    <name type="scientific">Eumeta variegata</name>
    <name type="common">Bagworm moth</name>
    <name type="synonym">Eumeta japonica</name>
    <dbReference type="NCBI Taxonomy" id="151549"/>
    <lineage>
        <taxon>Eukaryota</taxon>
        <taxon>Metazoa</taxon>
        <taxon>Ecdysozoa</taxon>
        <taxon>Arthropoda</taxon>
        <taxon>Hexapoda</taxon>
        <taxon>Insecta</taxon>
        <taxon>Pterygota</taxon>
        <taxon>Neoptera</taxon>
        <taxon>Endopterygota</taxon>
        <taxon>Lepidoptera</taxon>
        <taxon>Glossata</taxon>
        <taxon>Ditrysia</taxon>
        <taxon>Tineoidea</taxon>
        <taxon>Psychidae</taxon>
        <taxon>Oiketicinae</taxon>
        <taxon>Eumeta</taxon>
    </lineage>
</organism>
<dbReference type="AlphaFoldDB" id="A0A4C2A3Z3"/>
<protein>
    <submittedName>
        <fullName evidence="1">Protein-glucosylgalactosylhydroxylysine glucosidase</fullName>
    </submittedName>
</protein>
<reference evidence="1 2" key="1">
    <citation type="journal article" date="2019" name="Commun. Biol.">
        <title>The bagworm genome reveals a unique fibroin gene that provides high tensile strength.</title>
        <authorList>
            <person name="Kono N."/>
            <person name="Nakamura H."/>
            <person name="Ohtoshi R."/>
            <person name="Tomita M."/>
            <person name="Numata K."/>
            <person name="Arakawa K."/>
        </authorList>
    </citation>
    <scope>NUCLEOTIDE SEQUENCE [LARGE SCALE GENOMIC DNA]</scope>
</reference>
<comment type="caution">
    <text evidence="1">The sequence shown here is derived from an EMBL/GenBank/DDBJ whole genome shotgun (WGS) entry which is preliminary data.</text>
</comment>
<dbReference type="STRING" id="151549.A0A4C2A3Z3"/>
<dbReference type="OrthoDB" id="200349at2759"/>
<dbReference type="GO" id="GO:0004553">
    <property type="term" value="F:hydrolase activity, hydrolyzing O-glycosyl compounds"/>
    <property type="evidence" value="ECO:0007669"/>
    <property type="project" value="TreeGrafter"/>
</dbReference>
<dbReference type="GO" id="GO:0005975">
    <property type="term" value="P:carbohydrate metabolic process"/>
    <property type="evidence" value="ECO:0007669"/>
    <property type="project" value="TreeGrafter"/>
</dbReference>
<keyword evidence="2" id="KW-1185">Reference proteome</keyword>
<evidence type="ECO:0000313" key="1">
    <source>
        <dbReference type="EMBL" id="GBP95416.1"/>
    </source>
</evidence>
<name>A0A4C2A3Z3_EUMVA</name>
<proteinExistence type="predicted"/>
<dbReference type="Proteomes" id="UP000299102">
    <property type="component" value="Unassembled WGS sequence"/>
</dbReference>
<sequence>MLAFLSRNKQAAAMLGLLAVAALLVVGLTTKGGTHYSVRKPEPEPEDISHDPFVFSSYSLPTDNKFMPSIGNGHLATDVFSEAVYMNGLYNGRWGRSRRARIPAWANVRLNSTLTHHPYKPMYSLDTKNGVFVVKVERERSVVTQKIYAHRFYTRALINQIEVATKPHVDPNFVHHGIWISIKLMPGGDSDDVEFKEPSAEYIAGRYVWSSCGHTKISEDSEYQPQSKRVCAYWTSVPDHLVVPQHGSRVFTFAMTLDENRTVAKQEMING</sequence>
<dbReference type="PANTHER" id="PTHR11051:SF8">
    <property type="entry name" value="PROTEIN-GLUCOSYLGALACTOSYLHYDROXYLYSINE GLUCOSIDASE"/>
    <property type="match status" value="1"/>
</dbReference>
<gene>
    <name evidence="1" type="primary">PGGHG</name>
    <name evidence="1" type="ORF">EVAR_90806_1</name>
</gene>
<dbReference type="PANTHER" id="PTHR11051">
    <property type="entry name" value="GLYCOSYL HYDROLASE-RELATED"/>
    <property type="match status" value="1"/>
</dbReference>
<accession>A0A4C2A3Z3</accession>
<dbReference type="EMBL" id="BGZK01002626">
    <property type="protein sequence ID" value="GBP95416.1"/>
    <property type="molecule type" value="Genomic_DNA"/>
</dbReference>
<evidence type="ECO:0000313" key="2">
    <source>
        <dbReference type="Proteomes" id="UP000299102"/>
    </source>
</evidence>